<protein>
    <submittedName>
        <fullName evidence="3">Alpha/beta fold family hydrolase</fullName>
    </submittedName>
</protein>
<sequence>MKYKFIPIQNIEVFYREAGERKNPTIVLLHGYPSSSHMFREVMPILAEKYHVIAPDYPGFGYTEAPNMDEFEYSFDNLASVVDEWLQALEVDRYFLVVQDYGAPIGFRIASTHPEKVQGLIIQNGNAYTDGLTDAWASIRDYWRDKTTENAAVLRQLCTPDFIKHMYINGVCETKKLSPDAWTLDSSFLSDETRVKIQIELFYDYHSNVEKYSQWHEYFKKHQPPALVIWGINDMFFSQKGAECYQNDLEDIEYNFYDTGHFALEEYGADMSAKILRFADRVTQANLAD</sequence>
<evidence type="ECO:0000256" key="1">
    <source>
        <dbReference type="ARBA" id="ARBA00022801"/>
    </source>
</evidence>
<evidence type="ECO:0000259" key="2">
    <source>
        <dbReference type="Pfam" id="PF00561"/>
    </source>
</evidence>
<dbReference type="GO" id="GO:0004301">
    <property type="term" value="F:epoxide hydrolase activity"/>
    <property type="evidence" value="ECO:0007669"/>
    <property type="project" value="TreeGrafter"/>
</dbReference>
<name>A0A1Y0IHK7_9GAMM</name>
<dbReference type="Gene3D" id="3.40.50.1820">
    <property type="entry name" value="alpha/beta hydrolase"/>
    <property type="match status" value="1"/>
</dbReference>
<dbReference type="SUPFAM" id="SSF53474">
    <property type="entry name" value="alpha/beta-Hydrolases"/>
    <property type="match status" value="1"/>
</dbReference>
<dbReference type="InterPro" id="IPR000073">
    <property type="entry name" value="AB_hydrolase_1"/>
</dbReference>
<dbReference type="ESTHER" id="9gamm-a0a1y0ihk7">
    <property type="family name" value="6_AlphaBeta_hydrolase"/>
</dbReference>
<dbReference type="PANTHER" id="PTHR42977">
    <property type="entry name" value="HYDROLASE-RELATED"/>
    <property type="match status" value="1"/>
</dbReference>
<proteinExistence type="predicted"/>
<dbReference type="PRINTS" id="PR00412">
    <property type="entry name" value="EPOXHYDRLASE"/>
</dbReference>
<dbReference type="PRINTS" id="PR00111">
    <property type="entry name" value="ABHYDROLASE"/>
</dbReference>
<keyword evidence="1 3" id="KW-0378">Hydrolase</keyword>
<dbReference type="Proteomes" id="UP000196027">
    <property type="component" value="Chromosome"/>
</dbReference>
<evidence type="ECO:0000313" key="3">
    <source>
        <dbReference type="EMBL" id="ARU58903.1"/>
    </source>
</evidence>
<evidence type="ECO:0000313" key="4">
    <source>
        <dbReference type="Proteomes" id="UP000196027"/>
    </source>
</evidence>
<dbReference type="EMBL" id="CP021425">
    <property type="protein sequence ID" value="ARU58903.1"/>
    <property type="molecule type" value="Genomic_DNA"/>
</dbReference>
<dbReference type="InterPro" id="IPR051340">
    <property type="entry name" value="Haloalkane_dehalogenase"/>
</dbReference>
<dbReference type="KEGG" id="ome:OLMES_4915"/>
<reference evidence="3 4" key="1">
    <citation type="submission" date="2017-05" db="EMBL/GenBank/DDBJ databases">
        <title>Genomic insights into alkan degradation activity of Oleiphilus messinensis.</title>
        <authorList>
            <person name="Kozyavkin S.A."/>
            <person name="Slesarev A.I."/>
            <person name="Golyshin P.N."/>
            <person name="Korzhenkov A."/>
            <person name="Golyshina O.N."/>
            <person name="Toshchakov S.V."/>
        </authorList>
    </citation>
    <scope>NUCLEOTIDE SEQUENCE [LARGE SCALE GENOMIC DNA]</scope>
    <source>
        <strain evidence="3 4">ME102</strain>
    </source>
</reference>
<feature type="domain" description="AB hydrolase-1" evidence="2">
    <location>
        <begin position="24"/>
        <end position="266"/>
    </location>
</feature>
<dbReference type="AlphaFoldDB" id="A0A1Y0IHK7"/>
<dbReference type="SMR" id="A0A1Y0IHK7"/>
<keyword evidence="4" id="KW-1185">Reference proteome</keyword>
<dbReference type="PANTHER" id="PTHR42977:SF3">
    <property type="entry name" value="AB HYDROLASE-1 DOMAIN-CONTAINING PROTEIN"/>
    <property type="match status" value="1"/>
</dbReference>
<accession>A0A1Y0IHK7</accession>
<dbReference type="Pfam" id="PF00561">
    <property type="entry name" value="Abhydrolase_1"/>
    <property type="match status" value="1"/>
</dbReference>
<dbReference type="InterPro" id="IPR029058">
    <property type="entry name" value="AB_hydrolase_fold"/>
</dbReference>
<dbReference type="InterPro" id="IPR000639">
    <property type="entry name" value="Epox_hydrolase-like"/>
</dbReference>
<gene>
    <name evidence="3" type="ORF">OLMES_4915</name>
</gene>
<organism evidence="3 4">
    <name type="scientific">Oleiphilus messinensis</name>
    <dbReference type="NCBI Taxonomy" id="141451"/>
    <lineage>
        <taxon>Bacteria</taxon>
        <taxon>Pseudomonadati</taxon>
        <taxon>Pseudomonadota</taxon>
        <taxon>Gammaproteobacteria</taxon>
        <taxon>Oceanospirillales</taxon>
        <taxon>Oleiphilaceae</taxon>
        <taxon>Oleiphilus</taxon>
    </lineage>
</organism>